<evidence type="ECO:0000313" key="2">
    <source>
        <dbReference type="EMBL" id="CAA9465872.1"/>
    </source>
</evidence>
<organism evidence="2">
    <name type="scientific">uncultured Solirubrobacteraceae bacterium</name>
    <dbReference type="NCBI Taxonomy" id="1162706"/>
    <lineage>
        <taxon>Bacteria</taxon>
        <taxon>Bacillati</taxon>
        <taxon>Actinomycetota</taxon>
        <taxon>Thermoleophilia</taxon>
        <taxon>Solirubrobacterales</taxon>
        <taxon>Solirubrobacteraceae</taxon>
        <taxon>environmental samples</taxon>
    </lineage>
</organism>
<dbReference type="EMBL" id="CADCVJ010000046">
    <property type="protein sequence ID" value="CAA9465872.1"/>
    <property type="molecule type" value="Genomic_DNA"/>
</dbReference>
<dbReference type="InterPro" id="IPR039498">
    <property type="entry name" value="NTP_transf_5"/>
</dbReference>
<proteinExistence type="predicted"/>
<dbReference type="Gene3D" id="3.30.460.40">
    <property type="match status" value="1"/>
</dbReference>
<accession>A0A6J4R6Y8</accession>
<protein>
    <recommendedName>
        <fullName evidence="3">Nucleotidyltransferase family protein</fullName>
    </recommendedName>
</protein>
<name>A0A6J4R6Y8_9ACTN</name>
<dbReference type="InterPro" id="IPR043519">
    <property type="entry name" value="NT_sf"/>
</dbReference>
<evidence type="ECO:0008006" key="3">
    <source>
        <dbReference type="Google" id="ProtNLM"/>
    </source>
</evidence>
<sequence>MLDDDSPFSDIEGSLKRSAAALREANIPFLLGGSLASWARGGPETRHDLDLMIKEEDVEAALEALERVGMRREDPPEEWLVKAWDGDVLVDLIFHPKGMPVTDEMIERGEEMAVLSMHMRVMALEDVMVTKLMAISEHHLRYESLLAMSRALRERIDWSDVRARTDQSPFARAFFVLLDGLGILPGDAGPEARDSVTAAGAGGPEPTQDTASGPGSMATVGG</sequence>
<reference evidence="2" key="1">
    <citation type="submission" date="2020-02" db="EMBL/GenBank/DDBJ databases">
        <authorList>
            <person name="Meier V. D."/>
        </authorList>
    </citation>
    <scope>NUCLEOTIDE SEQUENCE</scope>
    <source>
        <strain evidence="2">AVDCRST_MAG38</strain>
    </source>
</reference>
<dbReference type="Pfam" id="PF14907">
    <property type="entry name" value="NTP_transf_5"/>
    <property type="match status" value="1"/>
</dbReference>
<feature type="region of interest" description="Disordered" evidence="1">
    <location>
        <begin position="189"/>
        <end position="222"/>
    </location>
</feature>
<dbReference type="AlphaFoldDB" id="A0A6J4R6Y8"/>
<dbReference type="SUPFAM" id="SSF81301">
    <property type="entry name" value="Nucleotidyltransferase"/>
    <property type="match status" value="1"/>
</dbReference>
<gene>
    <name evidence="2" type="ORF">AVDCRST_MAG38-689</name>
</gene>
<evidence type="ECO:0000256" key="1">
    <source>
        <dbReference type="SAM" id="MobiDB-lite"/>
    </source>
</evidence>